<dbReference type="Proteomes" id="UP000182567">
    <property type="component" value="Chromosome"/>
</dbReference>
<dbReference type="EMBL" id="CP017886">
    <property type="protein sequence ID" value="APC19256.1"/>
    <property type="molecule type" value="Genomic_DNA"/>
</dbReference>
<reference evidence="3" key="1">
    <citation type="submission" date="2016-10" db="EMBL/GenBank/DDBJ databases">
        <title>Pseudomonas frederiksbergensis ERGS4:02 complete genome.</title>
        <authorList>
            <person name="Kumar R."/>
            <person name="Acharya V."/>
            <person name="Singh D."/>
        </authorList>
    </citation>
    <scope>NUCLEOTIDE SEQUENCE [LARGE SCALE GENOMIC DNA]</scope>
    <source>
        <strain evidence="3">ERGS4:02</strain>
    </source>
</reference>
<dbReference type="OrthoDB" id="6885434at2"/>
<evidence type="ECO:0000313" key="2">
    <source>
        <dbReference type="EMBL" id="APC19256.1"/>
    </source>
</evidence>
<organism evidence="2 3">
    <name type="scientific">Pseudomonas frederiksbergensis</name>
    <dbReference type="NCBI Taxonomy" id="104087"/>
    <lineage>
        <taxon>Bacteria</taxon>
        <taxon>Pseudomonadati</taxon>
        <taxon>Pseudomonadota</taxon>
        <taxon>Gammaproteobacteria</taxon>
        <taxon>Pseudomonadales</taxon>
        <taxon>Pseudomonadaceae</taxon>
        <taxon>Pseudomonas</taxon>
    </lineage>
</organism>
<protein>
    <recommendedName>
        <fullName evidence="4">SH3b domain-containing protein</fullName>
    </recommendedName>
</protein>
<accession>A0A1J0ETU6</accession>
<dbReference type="AlphaFoldDB" id="A0A1J0ETU6"/>
<evidence type="ECO:0000313" key="3">
    <source>
        <dbReference type="Proteomes" id="UP000182567"/>
    </source>
</evidence>
<dbReference type="RefSeq" id="WP_071555765.1">
    <property type="nucleotide sequence ID" value="NZ_CP017886.1"/>
</dbReference>
<evidence type="ECO:0000256" key="1">
    <source>
        <dbReference type="SAM" id="SignalP"/>
    </source>
</evidence>
<proteinExistence type="predicted"/>
<gene>
    <name evidence="2" type="ORF">BLL42_14510</name>
</gene>
<keyword evidence="1" id="KW-0732">Signal</keyword>
<feature type="chain" id="PRO_5009611142" description="SH3b domain-containing protein" evidence="1">
    <location>
        <begin position="22"/>
        <end position="256"/>
    </location>
</feature>
<name>A0A1J0ETU6_9PSED</name>
<dbReference type="PROSITE" id="PS51257">
    <property type="entry name" value="PROKAR_LIPOPROTEIN"/>
    <property type="match status" value="1"/>
</dbReference>
<evidence type="ECO:0008006" key="4">
    <source>
        <dbReference type="Google" id="ProtNLM"/>
    </source>
</evidence>
<sequence length="256" mass="27851">MGILKNTLAIVSVIYSVGVFACDVQADKAFPSLLTENGVVVFDEAPIEKEPGDASADEQIGIEVSFVSCSDGAKKLIGKLPFLADTGKVRAAFFARAGQDAKESLFVIHSVNIRSDTGVKYSGDYYTVHVYQDSANGYVRDERLSTYFGNGGDILSDDYKDLVHVFPYKSESSIIEKLVSTSYKSWYVGAPVDLTINKKTSIHSSPVLADVTRMYLVAGDKVKQEGVEAGWLSIMFKTPKGKEIRGWIKCENAGGC</sequence>
<feature type="signal peptide" evidence="1">
    <location>
        <begin position="1"/>
        <end position="21"/>
    </location>
</feature>
<dbReference type="GeneID" id="46909471"/>